<comment type="caution">
    <text evidence="1">The sequence shown here is derived from an EMBL/GenBank/DDBJ whole genome shotgun (WGS) entry which is preliminary data.</text>
</comment>
<keyword evidence="2" id="KW-1185">Reference proteome</keyword>
<evidence type="ECO:0000313" key="1">
    <source>
        <dbReference type="EMBL" id="KAK6762149.1"/>
    </source>
</evidence>
<protein>
    <recommendedName>
        <fullName evidence="3">Ribosomal protein S10 domain-containing protein</fullName>
    </recommendedName>
</protein>
<organism evidence="1 2">
    <name type="scientific">Necator americanus</name>
    <name type="common">Human hookworm</name>
    <dbReference type="NCBI Taxonomy" id="51031"/>
    <lineage>
        <taxon>Eukaryota</taxon>
        <taxon>Metazoa</taxon>
        <taxon>Ecdysozoa</taxon>
        <taxon>Nematoda</taxon>
        <taxon>Chromadorea</taxon>
        <taxon>Rhabditida</taxon>
        <taxon>Rhabditina</taxon>
        <taxon>Rhabditomorpha</taxon>
        <taxon>Strongyloidea</taxon>
        <taxon>Ancylostomatidae</taxon>
        <taxon>Bunostominae</taxon>
        <taxon>Necator</taxon>
    </lineage>
</organism>
<reference evidence="1 2" key="1">
    <citation type="submission" date="2023-08" db="EMBL/GenBank/DDBJ databases">
        <title>A Necator americanus chromosomal reference genome.</title>
        <authorList>
            <person name="Ilik V."/>
            <person name="Petrzelkova K.J."/>
            <person name="Pardy F."/>
            <person name="Fuh T."/>
            <person name="Niatou-Singa F.S."/>
            <person name="Gouil Q."/>
            <person name="Baker L."/>
            <person name="Ritchie M.E."/>
            <person name="Jex A.R."/>
            <person name="Gazzola D."/>
            <person name="Li H."/>
            <person name="Toshio Fujiwara R."/>
            <person name="Zhan B."/>
            <person name="Aroian R.V."/>
            <person name="Pafco B."/>
            <person name="Schwarz E.M."/>
        </authorList>
    </citation>
    <scope>NUCLEOTIDE SEQUENCE [LARGE SCALE GENOMIC DNA]</scope>
    <source>
        <strain evidence="1 2">Aroian</strain>
        <tissue evidence="1">Whole animal</tissue>
    </source>
</reference>
<accession>A0ABR1EHJ4</accession>
<evidence type="ECO:0000313" key="2">
    <source>
        <dbReference type="Proteomes" id="UP001303046"/>
    </source>
</evidence>
<name>A0ABR1EHJ4_NECAM</name>
<dbReference type="EMBL" id="JAVFWL010000006">
    <property type="protein sequence ID" value="KAK6762149.1"/>
    <property type="molecule type" value="Genomic_DNA"/>
</dbReference>
<gene>
    <name evidence="1" type="primary">Necator_chrX.g23186</name>
    <name evidence="1" type="ORF">RB195_023023</name>
</gene>
<sequence>MVLSSAATVTVDHPKIQSCLGLTYVNRPVPTLKRNHRRHQLSLQGSTILTPEEQRQQKMSTLKLQLAYVLRRNIPQLSIRDSRAVWGVAFNSGYRPVLLSIKIPFHKRNRPLPHQPKIDMADLKDEECRMKFRQRVSIHVGVRTRKKICDADSFTKCVQDAAKETLPVQMPRKKFVFDLRKQNPGTILYVPRAALVTSTRKLGT</sequence>
<evidence type="ECO:0008006" key="3">
    <source>
        <dbReference type="Google" id="ProtNLM"/>
    </source>
</evidence>
<proteinExistence type="predicted"/>
<dbReference type="Proteomes" id="UP001303046">
    <property type="component" value="Unassembled WGS sequence"/>
</dbReference>